<dbReference type="InterPro" id="IPR000620">
    <property type="entry name" value="EamA_dom"/>
</dbReference>
<reference evidence="8 9" key="1">
    <citation type="submission" date="2017-09" db="EMBL/GenBank/DDBJ databases">
        <title>Depth-based differentiation of microbial function through sediment-hosted aquifers and enrichment of novel symbionts in the deep terrestrial subsurface.</title>
        <authorList>
            <person name="Probst A.J."/>
            <person name="Ladd B."/>
            <person name="Jarett J.K."/>
            <person name="Geller-Mcgrath D.E."/>
            <person name="Sieber C.M."/>
            <person name="Emerson J.B."/>
            <person name="Anantharaman K."/>
            <person name="Thomas B.C."/>
            <person name="Malmstrom R."/>
            <person name="Stieglmeier M."/>
            <person name="Klingl A."/>
            <person name="Woyke T."/>
            <person name="Ryan C.M."/>
            <person name="Banfield J.F."/>
        </authorList>
    </citation>
    <scope>NUCLEOTIDE SEQUENCE [LARGE SCALE GENOMIC DNA]</scope>
    <source>
        <strain evidence="8">CG11_big_fil_rev_8_21_14_0_20_36_8</strain>
    </source>
</reference>
<dbReference type="GO" id="GO:0005886">
    <property type="term" value="C:plasma membrane"/>
    <property type="evidence" value="ECO:0007669"/>
    <property type="project" value="UniProtKB-SubCell"/>
</dbReference>
<evidence type="ECO:0000256" key="3">
    <source>
        <dbReference type="ARBA" id="ARBA00022692"/>
    </source>
</evidence>
<feature type="transmembrane region" description="Helical" evidence="6">
    <location>
        <begin position="89"/>
        <end position="110"/>
    </location>
</feature>
<accession>A0A2M6ITH7</accession>
<evidence type="ECO:0000259" key="7">
    <source>
        <dbReference type="Pfam" id="PF00892"/>
    </source>
</evidence>
<feature type="domain" description="EamA" evidence="7">
    <location>
        <begin position="2"/>
        <end position="133"/>
    </location>
</feature>
<evidence type="ECO:0000256" key="6">
    <source>
        <dbReference type="SAM" id="Phobius"/>
    </source>
</evidence>
<sequence length="305" mass="34394">MFSIVAIIIAELIWGAAPPIFKLSLNSIPPFTLAFIRFFFAGLIFLPFALKKYKKLTGHQWYLILLGSLFGVVINVSAFFVGLQYAPSINVNIISAVGPLVLYIMSIVILHERAHPQVLRGMFISFIGVLIIFFAPFYKTIFKEDIFSISVVFGNILFVIAMLSNMLQLVINKKIIAQVDVIVIVCMQFLIGSVVYFPLMLGELRFWSFTQMNSGAWVGVLYGVLFSSAIAYYFFALALKNMSAQKLGVFDYMKPIITVAVAIPLLGEYPDAFFIVGGILIFIGIFISERHPHYHRMHKKLHGRR</sequence>
<evidence type="ECO:0000313" key="8">
    <source>
        <dbReference type="EMBL" id="PIQ73184.1"/>
    </source>
</evidence>
<feature type="transmembrane region" description="Helical" evidence="6">
    <location>
        <begin position="31"/>
        <end position="50"/>
    </location>
</feature>
<feature type="transmembrane region" description="Helical" evidence="6">
    <location>
        <begin position="175"/>
        <end position="196"/>
    </location>
</feature>
<gene>
    <name evidence="8" type="ORF">COV58_03895</name>
</gene>
<dbReference type="PANTHER" id="PTHR32322">
    <property type="entry name" value="INNER MEMBRANE TRANSPORTER"/>
    <property type="match status" value="1"/>
</dbReference>
<keyword evidence="3 6" id="KW-0812">Transmembrane</keyword>
<name>A0A2M6ITH7_9BACT</name>
<dbReference type="InterPro" id="IPR037185">
    <property type="entry name" value="EmrE-like"/>
</dbReference>
<dbReference type="PANTHER" id="PTHR32322:SF18">
    <property type="entry name" value="S-ADENOSYLMETHIONINE_S-ADENOSYLHOMOCYSTEINE TRANSPORTER"/>
    <property type="match status" value="1"/>
</dbReference>
<organism evidence="8 9">
    <name type="scientific">Candidatus Roizmanbacteria bacterium CG11_big_fil_rev_8_21_14_0_20_36_8</name>
    <dbReference type="NCBI Taxonomy" id="1974856"/>
    <lineage>
        <taxon>Bacteria</taxon>
        <taxon>Candidatus Roizmaniibacteriota</taxon>
    </lineage>
</organism>
<evidence type="ECO:0000313" key="9">
    <source>
        <dbReference type="Proteomes" id="UP000231056"/>
    </source>
</evidence>
<dbReference type="InterPro" id="IPR050638">
    <property type="entry name" value="AA-Vitamin_Transporters"/>
</dbReference>
<feature type="transmembrane region" description="Helical" evidence="6">
    <location>
        <begin position="122"/>
        <end position="140"/>
    </location>
</feature>
<feature type="transmembrane region" description="Helical" evidence="6">
    <location>
        <begin position="146"/>
        <end position="163"/>
    </location>
</feature>
<evidence type="ECO:0000256" key="2">
    <source>
        <dbReference type="ARBA" id="ARBA00022475"/>
    </source>
</evidence>
<evidence type="ECO:0000256" key="5">
    <source>
        <dbReference type="ARBA" id="ARBA00023136"/>
    </source>
</evidence>
<comment type="subcellular location">
    <subcellularLocation>
        <location evidence="1">Cell membrane</location>
        <topology evidence="1">Multi-pass membrane protein</topology>
    </subcellularLocation>
</comment>
<dbReference type="AlphaFoldDB" id="A0A2M6ITH7"/>
<proteinExistence type="predicted"/>
<feature type="transmembrane region" description="Helical" evidence="6">
    <location>
        <begin position="247"/>
        <end position="266"/>
    </location>
</feature>
<comment type="caution">
    <text evidence="8">The sequence shown here is derived from an EMBL/GenBank/DDBJ whole genome shotgun (WGS) entry which is preliminary data.</text>
</comment>
<keyword evidence="2" id="KW-1003">Cell membrane</keyword>
<protein>
    <recommendedName>
        <fullName evidence="7">EamA domain-containing protein</fullName>
    </recommendedName>
</protein>
<feature type="domain" description="EamA" evidence="7">
    <location>
        <begin position="153"/>
        <end position="287"/>
    </location>
</feature>
<feature type="transmembrane region" description="Helical" evidence="6">
    <location>
        <begin position="272"/>
        <end position="289"/>
    </location>
</feature>
<evidence type="ECO:0000256" key="4">
    <source>
        <dbReference type="ARBA" id="ARBA00022989"/>
    </source>
</evidence>
<keyword evidence="5 6" id="KW-0472">Membrane</keyword>
<evidence type="ECO:0000256" key="1">
    <source>
        <dbReference type="ARBA" id="ARBA00004651"/>
    </source>
</evidence>
<dbReference type="Proteomes" id="UP000231056">
    <property type="component" value="Unassembled WGS sequence"/>
</dbReference>
<keyword evidence="4 6" id="KW-1133">Transmembrane helix</keyword>
<dbReference type="SUPFAM" id="SSF103481">
    <property type="entry name" value="Multidrug resistance efflux transporter EmrE"/>
    <property type="match status" value="2"/>
</dbReference>
<dbReference type="EMBL" id="PCVM01000091">
    <property type="protein sequence ID" value="PIQ73184.1"/>
    <property type="molecule type" value="Genomic_DNA"/>
</dbReference>
<dbReference type="Pfam" id="PF00892">
    <property type="entry name" value="EamA"/>
    <property type="match status" value="2"/>
</dbReference>
<feature type="transmembrane region" description="Helical" evidence="6">
    <location>
        <begin position="216"/>
        <end position="235"/>
    </location>
</feature>
<feature type="transmembrane region" description="Helical" evidence="6">
    <location>
        <begin position="62"/>
        <end position="83"/>
    </location>
</feature>